<proteinExistence type="predicted"/>
<evidence type="ECO:0000256" key="1">
    <source>
        <dbReference type="SAM" id="Phobius"/>
    </source>
</evidence>
<keyword evidence="1" id="KW-0812">Transmembrane</keyword>
<protein>
    <submittedName>
        <fullName evidence="2">Uncharacterized protein</fullName>
    </submittedName>
</protein>
<keyword evidence="1" id="KW-1133">Transmembrane helix</keyword>
<reference evidence="2" key="1">
    <citation type="submission" date="2020-01" db="EMBL/GenBank/DDBJ databases">
        <authorList>
            <person name="Seo Y.L."/>
        </authorList>
    </citation>
    <scope>NUCLEOTIDE SEQUENCE</scope>
    <source>
        <strain evidence="2">R11</strain>
    </source>
</reference>
<organism evidence="2 3">
    <name type="scientific">Mucilaginibacter agri</name>
    <dbReference type="NCBI Taxonomy" id="2695265"/>
    <lineage>
        <taxon>Bacteria</taxon>
        <taxon>Pseudomonadati</taxon>
        <taxon>Bacteroidota</taxon>
        <taxon>Sphingobacteriia</taxon>
        <taxon>Sphingobacteriales</taxon>
        <taxon>Sphingobacteriaceae</taxon>
        <taxon>Mucilaginibacter</taxon>
    </lineage>
</organism>
<sequence length="65" mass="7555">MSNLKLLLRYVIYIVSIPLIILGGIDLFANHPEVQLAFWVPGLLLIAYCLIRDDLYHRFRISKGR</sequence>
<dbReference type="RefSeq" id="WP_166584815.1">
    <property type="nucleotide sequence ID" value="NZ_WWEO01000039.1"/>
</dbReference>
<feature type="transmembrane region" description="Helical" evidence="1">
    <location>
        <begin position="7"/>
        <end position="28"/>
    </location>
</feature>
<name>A0A966DR89_9SPHI</name>
<reference evidence="2" key="2">
    <citation type="submission" date="2020-10" db="EMBL/GenBank/DDBJ databases">
        <title>Mucilaginibacter sp. nov., isolated from soil.</title>
        <authorList>
            <person name="Jeon C.O."/>
        </authorList>
    </citation>
    <scope>NUCLEOTIDE SEQUENCE</scope>
    <source>
        <strain evidence="2">R11</strain>
    </source>
</reference>
<dbReference type="Proteomes" id="UP000638732">
    <property type="component" value="Unassembled WGS sequence"/>
</dbReference>
<keyword evidence="3" id="KW-1185">Reference proteome</keyword>
<accession>A0A966DR89</accession>
<comment type="caution">
    <text evidence="2">The sequence shown here is derived from an EMBL/GenBank/DDBJ whole genome shotgun (WGS) entry which is preliminary data.</text>
</comment>
<gene>
    <name evidence="2" type="ORF">GSY63_05465</name>
</gene>
<dbReference type="AlphaFoldDB" id="A0A966DR89"/>
<evidence type="ECO:0000313" key="2">
    <source>
        <dbReference type="EMBL" id="NCD68798.1"/>
    </source>
</evidence>
<evidence type="ECO:0000313" key="3">
    <source>
        <dbReference type="Proteomes" id="UP000638732"/>
    </source>
</evidence>
<dbReference type="EMBL" id="WWEO01000039">
    <property type="protein sequence ID" value="NCD68798.1"/>
    <property type="molecule type" value="Genomic_DNA"/>
</dbReference>
<keyword evidence="1" id="KW-0472">Membrane</keyword>
<feature type="transmembrane region" description="Helical" evidence="1">
    <location>
        <begin position="34"/>
        <end position="51"/>
    </location>
</feature>